<comment type="caution">
    <text evidence="1">The sequence shown here is derived from an EMBL/GenBank/DDBJ whole genome shotgun (WGS) entry which is preliminary data.</text>
</comment>
<accession>A0ACB8SQB7</accession>
<organism evidence="1 2">
    <name type="scientific">Artomyces pyxidatus</name>
    <dbReference type="NCBI Taxonomy" id="48021"/>
    <lineage>
        <taxon>Eukaryota</taxon>
        <taxon>Fungi</taxon>
        <taxon>Dikarya</taxon>
        <taxon>Basidiomycota</taxon>
        <taxon>Agaricomycotina</taxon>
        <taxon>Agaricomycetes</taxon>
        <taxon>Russulales</taxon>
        <taxon>Auriscalpiaceae</taxon>
        <taxon>Artomyces</taxon>
    </lineage>
</organism>
<evidence type="ECO:0000313" key="2">
    <source>
        <dbReference type="Proteomes" id="UP000814140"/>
    </source>
</evidence>
<keyword evidence="2" id="KW-1185">Reference proteome</keyword>
<dbReference type="EMBL" id="MU277232">
    <property type="protein sequence ID" value="KAI0058693.1"/>
    <property type="molecule type" value="Genomic_DNA"/>
</dbReference>
<reference evidence="1" key="1">
    <citation type="submission" date="2021-03" db="EMBL/GenBank/DDBJ databases">
        <authorList>
            <consortium name="DOE Joint Genome Institute"/>
            <person name="Ahrendt S."/>
            <person name="Looney B.P."/>
            <person name="Miyauchi S."/>
            <person name="Morin E."/>
            <person name="Drula E."/>
            <person name="Courty P.E."/>
            <person name="Chicoki N."/>
            <person name="Fauchery L."/>
            <person name="Kohler A."/>
            <person name="Kuo A."/>
            <person name="Labutti K."/>
            <person name="Pangilinan J."/>
            <person name="Lipzen A."/>
            <person name="Riley R."/>
            <person name="Andreopoulos W."/>
            <person name="He G."/>
            <person name="Johnson J."/>
            <person name="Barry K.W."/>
            <person name="Grigoriev I.V."/>
            <person name="Nagy L."/>
            <person name="Hibbett D."/>
            <person name="Henrissat B."/>
            <person name="Matheny P.B."/>
            <person name="Labbe J."/>
            <person name="Martin F."/>
        </authorList>
    </citation>
    <scope>NUCLEOTIDE SEQUENCE</scope>
    <source>
        <strain evidence="1">HHB10654</strain>
    </source>
</reference>
<name>A0ACB8SQB7_9AGAM</name>
<sequence>MAKTTFETDLTIPRINRLLRPLRNKCANLAAAKASASTSATQITYGSRGLTWTSRDTPPLCVLPDPKNLLIRAHSDRKTVDELTLSRQIYTVVDAFRNVLQAAFGNERTKFSPLVLDLTDLCAAVVGKTIREEVAQNISPDAEEEDDTEMAIIDELYESVPLRFRKWTLVSHAFSLVIETCPHHPTLMTCLLDMALFYRLPCEAHIALRSLLAVAIRPSQNAISTVLICHPAHPSYLVDLCKQWTSEEFGGGFSVHSFVSTVIDVLTEYGGPDAWTCKAVRRLAWQMRAKEPCLFLRILTGLAFVIGSQGRSSPKSHKRTRHDVLSDDHTLVERLVKWLKAIPSSFPLDEDTASRDHFEAVVEFVSLARSMQLHICAGDSGCESPATQMRSLLTCIATQCLASPMMSACGPRRTDMFVALLREAQPGSSDFSDLTSVIFTPPLPAFSPVKKALPSDELVIRFLERHADVLRQHSLCALEAALWTCALWNLEHSDAVCSVSDKHDARKLRSRLVDAVAEVEKRLYASQPPSDGLDALHWEWEDLVGCWVRMSSPAKRFKPEPAATMRTRRSIGTRLSQPPRPRRSTNARHTAASFTPLFSEPSSTAPSSTTSSTRARSDSPITDEGGDTILLAHGCTATSLEPELLGSVPRRIPSFKSILADAMKQRKDLRAERRASLLHEAGPLPQTWVASESHPSSDDALDLFTCDAI</sequence>
<gene>
    <name evidence="1" type="ORF">BV25DRAFT_1188227</name>
</gene>
<evidence type="ECO:0000313" key="1">
    <source>
        <dbReference type="EMBL" id="KAI0058693.1"/>
    </source>
</evidence>
<reference evidence="1" key="2">
    <citation type="journal article" date="2022" name="New Phytol.">
        <title>Evolutionary transition to the ectomycorrhizal habit in the genomes of a hyperdiverse lineage of mushroom-forming fungi.</title>
        <authorList>
            <person name="Looney B."/>
            <person name="Miyauchi S."/>
            <person name="Morin E."/>
            <person name="Drula E."/>
            <person name="Courty P.E."/>
            <person name="Kohler A."/>
            <person name="Kuo A."/>
            <person name="LaButti K."/>
            <person name="Pangilinan J."/>
            <person name="Lipzen A."/>
            <person name="Riley R."/>
            <person name="Andreopoulos W."/>
            <person name="He G."/>
            <person name="Johnson J."/>
            <person name="Nolan M."/>
            <person name="Tritt A."/>
            <person name="Barry K.W."/>
            <person name="Grigoriev I.V."/>
            <person name="Nagy L.G."/>
            <person name="Hibbett D."/>
            <person name="Henrissat B."/>
            <person name="Matheny P.B."/>
            <person name="Labbe J."/>
            <person name="Martin F.M."/>
        </authorList>
    </citation>
    <scope>NUCLEOTIDE SEQUENCE</scope>
    <source>
        <strain evidence="1">HHB10654</strain>
    </source>
</reference>
<dbReference type="Proteomes" id="UP000814140">
    <property type="component" value="Unassembled WGS sequence"/>
</dbReference>
<proteinExistence type="predicted"/>
<protein>
    <submittedName>
        <fullName evidence="1">Uncharacterized protein</fullName>
    </submittedName>
</protein>